<dbReference type="AlphaFoldDB" id="A0A438MU99"/>
<evidence type="ECO:0000256" key="1">
    <source>
        <dbReference type="ARBA" id="ARBA00005495"/>
    </source>
</evidence>
<evidence type="ECO:0000256" key="2">
    <source>
        <dbReference type="ARBA" id="ARBA00022723"/>
    </source>
</evidence>
<keyword evidence="4" id="KW-0456">Lyase</keyword>
<dbReference type="SUPFAM" id="SSF51316">
    <property type="entry name" value="Mss4-like"/>
    <property type="match status" value="2"/>
</dbReference>
<keyword evidence="3" id="KW-0862">Zinc</keyword>
<dbReference type="PROSITE" id="PS51891">
    <property type="entry name" value="CENP_V_GFA"/>
    <property type="match status" value="1"/>
</dbReference>
<comment type="caution">
    <text evidence="6">The sequence shown here is derived from an EMBL/GenBank/DDBJ whole genome shotgun (WGS) entry which is preliminary data.</text>
</comment>
<proteinExistence type="inferred from homology"/>
<dbReference type="Proteomes" id="UP000288859">
    <property type="component" value="Unassembled WGS sequence"/>
</dbReference>
<name>A0A438MU99_EXOME</name>
<dbReference type="EMBL" id="NAJM01000050">
    <property type="protein sequence ID" value="RVX67259.1"/>
    <property type="molecule type" value="Genomic_DNA"/>
</dbReference>
<dbReference type="Gene3D" id="3.90.1590.10">
    <property type="entry name" value="glutathione-dependent formaldehyde- activating enzyme (gfa)"/>
    <property type="match status" value="2"/>
</dbReference>
<protein>
    <recommendedName>
        <fullName evidence="5">CENP-V/GFA domain-containing protein</fullName>
    </recommendedName>
</protein>
<reference evidence="6 7" key="1">
    <citation type="submission" date="2017-03" db="EMBL/GenBank/DDBJ databases">
        <title>Genomes of endolithic fungi from Antarctica.</title>
        <authorList>
            <person name="Coleine C."/>
            <person name="Masonjones S."/>
            <person name="Stajich J.E."/>
        </authorList>
    </citation>
    <scope>NUCLEOTIDE SEQUENCE [LARGE SCALE GENOMIC DNA]</scope>
    <source>
        <strain evidence="6 7">CCFEE 6314</strain>
    </source>
</reference>
<accession>A0A438MU99</accession>
<evidence type="ECO:0000256" key="4">
    <source>
        <dbReference type="ARBA" id="ARBA00023239"/>
    </source>
</evidence>
<sequence>MVNSLHPLLSLQWQNVSVSSDFLSPPDGFHSTTYPRLYAEPKEIGAHIASAGVSLLFQVQGEGEVAIHVLYALTGPANLSTGIATSTKLCSHITKGYSPHLKQANIDELTPQPYPILLEGLTVIQHVIFSPSEMPLWRKLRHCTAEVCPTDPKLLVLMQFLYDSSEHLSRYFCGDCGSHMCVHVKKHDAWGICSGVIDRIEQAEQVSRISLENIVQHEFVGDTVDGGLAVCLAESHSHALIPLYLQGPDGPRIHSNHTLMKDTPDPSPSEVRLDHLMEQEGLDGQKKEQGADLRAQCHCGGVSFSITRPNPASSLCSSPWPDLLVPYHSASSENPEDVKWWLRNDGSKFLAGTCACRSCRLAAGSPVQTWAFIPKANIFQLSGQPLTYDFGTLKRVESSPNCFREFCHVCGASVFWHCRQRPDVVDVSVGILRAPEGSRAGDWLDWCTDRVSFREHALDVQLIDQLEKGLKRIKPGQL</sequence>
<dbReference type="InterPro" id="IPR006913">
    <property type="entry name" value="CENP-V/GFA"/>
</dbReference>
<feature type="domain" description="CENP-V/GFA" evidence="5">
    <location>
        <begin position="328"/>
        <end position="444"/>
    </location>
</feature>
<evidence type="ECO:0000313" key="7">
    <source>
        <dbReference type="Proteomes" id="UP000288859"/>
    </source>
</evidence>
<dbReference type="OrthoDB" id="5422068at2759"/>
<keyword evidence="2" id="KW-0479">Metal-binding</keyword>
<dbReference type="InterPro" id="IPR011057">
    <property type="entry name" value="Mss4-like_sf"/>
</dbReference>
<organism evidence="6 7">
    <name type="scientific">Exophiala mesophila</name>
    <name type="common">Black yeast-like fungus</name>
    <dbReference type="NCBI Taxonomy" id="212818"/>
    <lineage>
        <taxon>Eukaryota</taxon>
        <taxon>Fungi</taxon>
        <taxon>Dikarya</taxon>
        <taxon>Ascomycota</taxon>
        <taxon>Pezizomycotina</taxon>
        <taxon>Eurotiomycetes</taxon>
        <taxon>Chaetothyriomycetidae</taxon>
        <taxon>Chaetothyriales</taxon>
        <taxon>Herpotrichiellaceae</taxon>
        <taxon>Exophiala</taxon>
    </lineage>
</organism>
<dbReference type="PANTHER" id="PTHR33337:SF40">
    <property type="entry name" value="CENP-V_GFA DOMAIN-CONTAINING PROTEIN-RELATED"/>
    <property type="match status" value="1"/>
</dbReference>
<dbReference type="GO" id="GO:0046872">
    <property type="term" value="F:metal ion binding"/>
    <property type="evidence" value="ECO:0007669"/>
    <property type="project" value="UniProtKB-KW"/>
</dbReference>
<dbReference type="GO" id="GO:0016846">
    <property type="term" value="F:carbon-sulfur lyase activity"/>
    <property type="evidence" value="ECO:0007669"/>
    <property type="project" value="InterPro"/>
</dbReference>
<dbReference type="PANTHER" id="PTHR33337">
    <property type="entry name" value="GFA DOMAIN-CONTAINING PROTEIN"/>
    <property type="match status" value="1"/>
</dbReference>
<dbReference type="VEuPathDB" id="FungiDB:PV10_06867"/>
<comment type="similarity">
    <text evidence="1">Belongs to the Gfa family.</text>
</comment>
<gene>
    <name evidence="6" type="ORF">B0A52_09296</name>
</gene>
<evidence type="ECO:0000256" key="3">
    <source>
        <dbReference type="ARBA" id="ARBA00022833"/>
    </source>
</evidence>
<dbReference type="Pfam" id="PF04828">
    <property type="entry name" value="GFA"/>
    <property type="match status" value="1"/>
</dbReference>
<evidence type="ECO:0000313" key="6">
    <source>
        <dbReference type="EMBL" id="RVX67259.1"/>
    </source>
</evidence>
<evidence type="ECO:0000259" key="5">
    <source>
        <dbReference type="PROSITE" id="PS51891"/>
    </source>
</evidence>